<evidence type="ECO:0000256" key="5">
    <source>
        <dbReference type="SAM" id="Phobius"/>
    </source>
</evidence>
<feature type="domain" description="Cytochrome c" evidence="6">
    <location>
        <begin position="289"/>
        <end position="376"/>
    </location>
</feature>
<keyword evidence="8" id="KW-1185">Reference proteome</keyword>
<dbReference type="PROSITE" id="PS51007">
    <property type="entry name" value="CYTC"/>
    <property type="match status" value="2"/>
</dbReference>
<dbReference type="Pfam" id="PF02433">
    <property type="entry name" value="FixO"/>
    <property type="match status" value="1"/>
</dbReference>
<sequence length="403" mass="45713">MTTQRANYLYPALGLTLIMASIIFVVVLVPRWTFKPPEPRDLRDYTTQELRGREIYKREGCWYCHSMVSRPQDWDHGRRSKSSDYFYDAYHLLGSERTGPDLANIGGKFPDQYHMLHHKNPRYVKPGSIMPRYDYLTEQELTDLTAFLQSLGPYGTRALDVKDGKAKYAANGETKWAKVRDYTWVGGELNGLTEKVAMWKLDVAQQRALNEELYGEHLEVPFKYTAEIEELMYGSSHEAANAKGALQGLATPAFPNKEALEEARNADPDVRAWKENSFKEGEITDKNRLLANYGKGLFNNQCSPCHGVAGNGKGQAAFTMTKRPANFDEDKFATYTTDTWYWRISRGVPGTQMPRWEYTLDANQRLTLTAFLKYVAQNKGLGKLQGAESNYEKAPVPAAAPAK</sequence>
<accession>A0AA48GVI7</accession>
<reference evidence="8" key="1">
    <citation type="journal article" date="2023" name="Int. J. Syst. Evol. Microbiol.">
        <title>Mesoterricola silvestris gen. nov., sp. nov., Mesoterricola sediminis sp. nov., Geothrix oryzae sp. nov., Geothrix edaphica sp. nov., Geothrix rubra sp. nov., and Geothrix limicola sp. nov., six novel members of Acidobacteriota isolated from soils.</title>
        <authorList>
            <person name="Itoh H."/>
            <person name="Sugisawa Y."/>
            <person name="Mise K."/>
            <person name="Xu Z."/>
            <person name="Kuniyasu M."/>
            <person name="Ushijima N."/>
            <person name="Kawano K."/>
            <person name="Kobayashi E."/>
            <person name="Shiratori Y."/>
            <person name="Masuda Y."/>
            <person name="Senoo K."/>
        </authorList>
    </citation>
    <scope>NUCLEOTIDE SEQUENCE [LARGE SCALE GENOMIC DNA]</scope>
    <source>
        <strain evidence="8">W79</strain>
    </source>
</reference>
<name>A0AA48GVI7_9BACT</name>
<gene>
    <name evidence="7" type="ORF">METEAL_40110</name>
</gene>
<dbReference type="GO" id="GO:0009055">
    <property type="term" value="F:electron transfer activity"/>
    <property type="evidence" value="ECO:0007669"/>
    <property type="project" value="InterPro"/>
</dbReference>
<dbReference type="EMBL" id="AP027080">
    <property type="protein sequence ID" value="BDU74837.1"/>
    <property type="molecule type" value="Genomic_DNA"/>
</dbReference>
<keyword evidence="5" id="KW-1133">Transmembrane helix</keyword>
<keyword evidence="3 4" id="KW-0408">Iron</keyword>
<dbReference type="AlphaFoldDB" id="A0AA48GVI7"/>
<keyword evidence="5" id="KW-0812">Transmembrane</keyword>
<evidence type="ECO:0000313" key="8">
    <source>
        <dbReference type="Proteomes" id="UP001238179"/>
    </source>
</evidence>
<dbReference type="InterPro" id="IPR009056">
    <property type="entry name" value="Cyt_c-like_dom"/>
</dbReference>
<evidence type="ECO:0000256" key="1">
    <source>
        <dbReference type="ARBA" id="ARBA00022617"/>
    </source>
</evidence>
<dbReference type="SUPFAM" id="SSF46626">
    <property type="entry name" value="Cytochrome c"/>
    <property type="match status" value="2"/>
</dbReference>
<organism evidence="7 8">
    <name type="scientific">Mesoterricola silvestris</name>
    <dbReference type="NCBI Taxonomy" id="2927979"/>
    <lineage>
        <taxon>Bacteria</taxon>
        <taxon>Pseudomonadati</taxon>
        <taxon>Acidobacteriota</taxon>
        <taxon>Holophagae</taxon>
        <taxon>Holophagales</taxon>
        <taxon>Holophagaceae</taxon>
        <taxon>Mesoterricola</taxon>
    </lineage>
</organism>
<dbReference type="GO" id="GO:0020037">
    <property type="term" value="F:heme binding"/>
    <property type="evidence" value="ECO:0007669"/>
    <property type="project" value="InterPro"/>
</dbReference>
<dbReference type="Proteomes" id="UP001238179">
    <property type="component" value="Chromosome"/>
</dbReference>
<keyword evidence="2 4" id="KW-0479">Metal-binding</keyword>
<keyword evidence="5" id="KW-0472">Membrane</keyword>
<proteinExistence type="predicted"/>
<dbReference type="KEGG" id="msil:METEAL_40110"/>
<evidence type="ECO:0000256" key="4">
    <source>
        <dbReference type="PROSITE-ProRule" id="PRU00433"/>
    </source>
</evidence>
<evidence type="ECO:0000313" key="7">
    <source>
        <dbReference type="EMBL" id="BDU74837.1"/>
    </source>
</evidence>
<feature type="domain" description="Cytochrome c" evidence="6">
    <location>
        <begin position="47"/>
        <end position="152"/>
    </location>
</feature>
<dbReference type="InterPro" id="IPR036909">
    <property type="entry name" value="Cyt_c-like_dom_sf"/>
</dbReference>
<feature type="transmembrane region" description="Helical" evidence="5">
    <location>
        <begin position="12"/>
        <end position="34"/>
    </location>
</feature>
<protein>
    <recommendedName>
        <fullName evidence="6">Cytochrome c domain-containing protein</fullName>
    </recommendedName>
</protein>
<dbReference type="RefSeq" id="WP_316413511.1">
    <property type="nucleotide sequence ID" value="NZ_AP027080.1"/>
</dbReference>
<evidence type="ECO:0000256" key="3">
    <source>
        <dbReference type="ARBA" id="ARBA00023004"/>
    </source>
</evidence>
<dbReference type="InterPro" id="IPR003468">
    <property type="entry name" value="Cyt_c_oxidase_monohaem-su/FixO"/>
</dbReference>
<evidence type="ECO:0000256" key="2">
    <source>
        <dbReference type="ARBA" id="ARBA00022723"/>
    </source>
</evidence>
<dbReference type="Pfam" id="PF13442">
    <property type="entry name" value="Cytochrome_CBB3"/>
    <property type="match status" value="1"/>
</dbReference>
<dbReference type="Gene3D" id="1.10.760.10">
    <property type="entry name" value="Cytochrome c-like domain"/>
    <property type="match status" value="2"/>
</dbReference>
<dbReference type="GO" id="GO:0046872">
    <property type="term" value="F:metal ion binding"/>
    <property type="evidence" value="ECO:0007669"/>
    <property type="project" value="UniProtKB-KW"/>
</dbReference>
<evidence type="ECO:0000259" key="6">
    <source>
        <dbReference type="PROSITE" id="PS51007"/>
    </source>
</evidence>
<keyword evidence="1 4" id="KW-0349">Heme</keyword>